<dbReference type="Pfam" id="PF09803">
    <property type="entry name" value="Pet100"/>
    <property type="match status" value="1"/>
</dbReference>
<comment type="similarity">
    <text evidence="8">Belongs to the PET100 family.</text>
</comment>
<organism evidence="10">
    <name type="scientific">Tabanus bromius</name>
    <name type="common">Band-eyed brown horse fly</name>
    <dbReference type="NCBI Taxonomy" id="304241"/>
    <lineage>
        <taxon>Eukaryota</taxon>
        <taxon>Metazoa</taxon>
        <taxon>Ecdysozoa</taxon>
        <taxon>Arthropoda</taxon>
        <taxon>Hexapoda</taxon>
        <taxon>Insecta</taxon>
        <taxon>Pterygota</taxon>
        <taxon>Neoptera</taxon>
        <taxon>Endopterygota</taxon>
        <taxon>Diptera</taxon>
        <taxon>Brachycera</taxon>
        <taxon>Tabanomorpha</taxon>
        <taxon>Tabanoidea</taxon>
        <taxon>Tabanidae</taxon>
        <taxon>Tabanus</taxon>
    </lineage>
</organism>
<evidence type="ECO:0000256" key="2">
    <source>
        <dbReference type="ARBA" id="ARBA00004325"/>
    </source>
</evidence>
<protein>
    <recommendedName>
        <fullName evidence="11">Protein pet100 log mitochondrial</fullName>
    </recommendedName>
</protein>
<evidence type="ECO:0000313" key="10">
    <source>
        <dbReference type="EMBL" id="JAI16026.1"/>
    </source>
</evidence>
<evidence type="ECO:0000256" key="1">
    <source>
        <dbReference type="ARBA" id="ARBA00004167"/>
    </source>
</evidence>
<reference evidence="10" key="1">
    <citation type="journal article" date="2015" name="Insect Biochem. Mol. Biol.">
        <title>An insight into the sialome of the horse fly, Tabanus bromius.</title>
        <authorList>
            <person name="Ribeiro J.M."/>
            <person name="Kazimirova M."/>
            <person name="Takac P."/>
            <person name="Andersen J.F."/>
            <person name="Francischetti I.M."/>
        </authorList>
    </citation>
    <scope>NUCLEOTIDE SEQUENCE</scope>
</reference>
<keyword evidence="6" id="KW-0496">Mitochondrion</keyword>
<evidence type="ECO:0008006" key="11">
    <source>
        <dbReference type="Google" id="ProtNLM"/>
    </source>
</evidence>
<keyword evidence="7" id="KW-0472">Membrane</keyword>
<dbReference type="GO" id="GO:0033617">
    <property type="term" value="P:mitochondrial respiratory chain complex IV assembly"/>
    <property type="evidence" value="ECO:0007669"/>
    <property type="project" value="InterPro"/>
</dbReference>
<evidence type="ECO:0000256" key="7">
    <source>
        <dbReference type="ARBA" id="ARBA00023136"/>
    </source>
</evidence>
<keyword evidence="5" id="KW-1133">Transmembrane helix</keyword>
<evidence type="ECO:0000256" key="4">
    <source>
        <dbReference type="ARBA" id="ARBA00022946"/>
    </source>
</evidence>
<dbReference type="PANTHER" id="PTHR33968:SF1">
    <property type="entry name" value="PROTEIN PET100 HOMOLOG, MITOCHONDRIAL"/>
    <property type="match status" value="1"/>
</dbReference>
<dbReference type="GO" id="GO:0005743">
    <property type="term" value="C:mitochondrial inner membrane"/>
    <property type="evidence" value="ECO:0007669"/>
    <property type="project" value="TreeGrafter"/>
</dbReference>
<keyword evidence="3" id="KW-0812">Transmembrane</keyword>
<comment type="subcellular location">
    <subcellularLocation>
        <location evidence="1">Membrane</location>
        <topology evidence="1">Single-pass membrane protein</topology>
    </subcellularLocation>
    <subcellularLocation>
        <location evidence="2">Mitochondrion membrane</location>
    </subcellularLocation>
</comment>
<proteinExistence type="evidence at transcript level"/>
<dbReference type="EMBL" id="GDAI01001577">
    <property type="protein sequence ID" value="JAI16026.1"/>
    <property type="molecule type" value="mRNA"/>
</dbReference>
<sequence>MGGWKLEVCKMAMYVTFPVATFHIFNQPEYFEKWVTTTKRELFPPENKSHRKEIEDAIKAMREKKDEEIRKALEEIEKREKLGNK</sequence>
<keyword evidence="9" id="KW-0175">Coiled coil</keyword>
<name>A0A0K8TPF7_TABBR</name>
<keyword evidence="4" id="KW-0809">Transit peptide</keyword>
<dbReference type="GO" id="GO:0051082">
    <property type="term" value="F:unfolded protein binding"/>
    <property type="evidence" value="ECO:0007669"/>
    <property type="project" value="TreeGrafter"/>
</dbReference>
<dbReference type="AlphaFoldDB" id="A0A0K8TPF7"/>
<evidence type="ECO:0000256" key="3">
    <source>
        <dbReference type="ARBA" id="ARBA00022692"/>
    </source>
</evidence>
<dbReference type="InterPro" id="IPR018625">
    <property type="entry name" value="Pet100"/>
</dbReference>
<feature type="coiled-coil region" evidence="9">
    <location>
        <begin position="47"/>
        <end position="82"/>
    </location>
</feature>
<evidence type="ECO:0000256" key="8">
    <source>
        <dbReference type="ARBA" id="ARBA00038077"/>
    </source>
</evidence>
<evidence type="ECO:0000256" key="5">
    <source>
        <dbReference type="ARBA" id="ARBA00022989"/>
    </source>
</evidence>
<accession>A0A0K8TPF7</accession>
<evidence type="ECO:0000256" key="6">
    <source>
        <dbReference type="ARBA" id="ARBA00023128"/>
    </source>
</evidence>
<evidence type="ECO:0000256" key="9">
    <source>
        <dbReference type="SAM" id="Coils"/>
    </source>
</evidence>
<dbReference type="PANTHER" id="PTHR33968">
    <property type="entry name" value="PROTEIN PET100 HOMOLOG, MITOCHONDRIAL"/>
    <property type="match status" value="1"/>
</dbReference>